<sequence length="116" mass="13563">MVSNIESKYRNFGRVRDLPRSGRPSTSEEDQLNVLLVIQENHHSTLNQLTSDLNMNPRWMMKYHTQRPKKVNVWCGIVDGKILGPYFFDVNLTGASYLDFLRDKFGCIQLKRNFIV</sequence>
<dbReference type="GO" id="GO:0003676">
    <property type="term" value="F:nucleic acid binding"/>
    <property type="evidence" value="ECO:0007669"/>
    <property type="project" value="InterPro"/>
</dbReference>
<name>A0AAV8Y9U5_9CUCU</name>
<dbReference type="PANTHER" id="PTHR47326">
    <property type="entry name" value="TRANSPOSABLE ELEMENT TC3 TRANSPOSASE-LIKE PROTEIN"/>
    <property type="match status" value="1"/>
</dbReference>
<accession>A0AAV8Y9U5</accession>
<dbReference type="EMBL" id="JAPWTK010000146">
    <property type="protein sequence ID" value="KAJ8948015.1"/>
    <property type="molecule type" value="Genomic_DNA"/>
</dbReference>
<dbReference type="PANTHER" id="PTHR47326:SF1">
    <property type="entry name" value="HTH PSQ-TYPE DOMAIN-CONTAINING PROTEIN"/>
    <property type="match status" value="1"/>
</dbReference>
<keyword evidence="2" id="KW-1185">Reference proteome</keyword>
<proteinExistence type="predicted"/>
<evidence type="ECO:0000313" key="1">
    <source>
        <dbReference type="EMBL" id="KAJ8948015.1"/>
    </source>
</evidence>
<dbReference type="InterPro" id="IPR036397">
    <property type="entry name" value="RNaseH_sf"/>
</dbReference>
<organism evidence="1 2">
    <name type="scientific">Aromia moschata</name>
    <dbReference type="NCBI Taxonomy" id="1265417"/>
    <lineage>
        <taxon>Eukaryota</taxon>
        <taxon>Metazoa</taxon>
        <taxon>Ecdysozoa</taxon>
        <taxon>Arthropoda</taxon>
        <taxon>Hexapoda</taxon>
        <taxon>Insecta</taxon>
        <taxon>Pterygota</taxon>
        <taxon>Neoptera</taxon>
        <taxon>Endopterygota</taxon>
        <taxon>Coleoptera</taxon>
        <taxon>Polyphaga</taxon>
        <taxon>Cucujiformia</taxon>
        <taxon>Chrysomeloidea</taxon>
        <taxon>Cerambycidae</taxon>
        <taxon>Cerambycinae</taxon>
        <taxon>Callichromatini</taxon>
        <taxon>Aromia</taxon>
    </lineage>
</organism>
<dbReference type="Gene3D" id="3.30.420.10">
    <property type="entry name" value="Ribonuclease H-like superfamily/Ribonuclease H"/>
    <property type="match status" value="1"/>
</dbReference>
<evidence type="ECO:0008006" key="3">
    <source>
        <dbReference type="Google" id="ProtNLM"/>
    </source>
</evidence>
<protein>
    <recommendedName>
        <fullName evidence="3">Homing endonuclease LAGLIDADG domain-containing protein</fullName>
    </recommendedName>
</protein>
<comment type="caution">
    <text evidence="1">The sequence shown here is derived from an EMBL/GenBank/DDBJ whole genome shotgun (WGS) entry which is preliminary data.</text>
</comment>
<gene>
    <name evidence="1" type="ORF">NQ318_011904</name>
</gene>
<reference evidence="1" key="1">
    <citation type="journal article" date="2023" name="Insect Mol. Biol.">
        <title>Genome sequencing provides insights into the evolution of gene families encoding plant cell wall-degrading enzymes in longhorned beetles.</title>
        <authorList>
            <person name="Shin N.R."/>
            <person name="Okamura Y."/>
            <person name="Kirsch R."/>
            <person name="Pauchet Y."/>
        </authorList>
    </citation>
    <scope>NUCLEOTIDE SEQUENCE</scope>
    <source>
        <strain evidence="1">AMC_N1</strain>
    </source>
</reference>
<dbReference type="AlphaFoldDB" id="A0AAV8Y9U5"/>
<evidence type="ECO:0000313" key="2">
    <source>
        <dbReference type="Proteomes" id="UP001162162"/>
    </source>
</evidence>
<dbReference type="Proteomes" id="UP001162162">
    <property type="component" value="Unassembled WGS sequence"/>
</dbReference>